<name>A0A172YZL7_9PSED</name>
<accession>A0A172YZL7</accession>
<dbReference type="SUPFAM" id="SSF54909">
    <property type="entry name" value="Dimeric alpha+beta barrel"/>
    <property type="match status" value="1"/>
</dbReference>
<evidence type="ECO:0000313" key="3">
    <source>
        <dbReference type="EMBL" id="ANF85667.1"/>
    </source>
</evidence>
<feature type="domain" description="YCII-related" evidence="2">
    <location>
        <begin position="5"/>
        <end position="54"/>
    </location>
</feature>
<organism evidence="3 4">
    <name type="scientific">Pseudomonas antarctica</name>
    <dbReference type="NCBI Taxonomy" id="219572"/>
    <lineage>
        <taxon>Bacteria</taxon>
        <taxon>Pseudomonadati</taxon>
        <taxon>Pseudomonadota</taxon>
        <taxon>Gammaproteobacteria</taxon>
        <taxon>Pseudomonadales</taxon>
        <taxon>Pseudomonadaceae</taxon>
        <taxon>Pseudomonas</taxon>
    </lineage>
</organism>
<dbReference type="InterPro" id="IPR011008">
    <property type="entry name" value="Dimeric_a/b-barrel"/>
</dbReference>
<dbReference type="Pfam" id="PF03795">
    <property type="entry name" value="YCII"/>
    <property type="match status" value="1"/>
</dbReference>
<protein>
    <recommendedName>
        <fullName evidence="2">YCII-related domain-containing protein</fullName>
    </recommendedName>
</protein>
<proteinExistence type="inferred from homology"/>
<evidence type="ECO:0000256" key="1">
    <source>
        <dbReference type="ARBA" id="ARBA00007689"/>
    </source>
</evidence>
<dbReference type="RefSeq" id="WP_237140900.1">
    <property type="nucleotide sequence ID" value="NZ_CP015600.1"/>
</dbReference>
<dbReference type="PATRIC" id="fig|219572.3.peg.2316"/>
<reference evidence="3 4" key="1">
    <citation type="submission" date="2016-05" db="EMBL/GenBank/DDBJ databases">
        <title>Complete genome sequence of Pseudomonas antarctica PAMC 27494.</title>
        <authorList>
            <person name="Lee J."/>
        </authorList>
    </citation>
    <scope>NUCLEOTIDE SEQUENCE [LARGE SCALE GENOMIC DNA]</scope>
    <source>
        <strain evidence="3 4">PAMC 27494</strain>
    </source>
</reference>
<sequence>MANAFAGPLLGAEGEPVSSLMVVDFDDQAHVQKWLATAPFTRNGLLHQVDVQLFQNRWPQKTGFPEA</sequence>
<comment type="similarity">
    <text evidence="1">Belongs to the YciI family.</text>
</comment>
<evidence type="ECO:0000313" key="4">
    <source>
        <dbReference type="Proteomes" id="UP000077829"/>
    </source>
</evidence>
<dbReference type="KEGG" id="panr:A7J50_2259"/>
<dbReference type="STRING" id="219572.A7J50_2259"/>
<dbReference type="EMBL" id="CP015600">
    <property type="protein sequence ID" value="ANF85667.1"/>
    <property type="molecule type" value="Genomic_DNA"/>
</dbReference>
<dbReference type="InterPro" id="IPR005545">
    <property type="entry name" value="YCII"/>
</dbReference>
<gene>
    <name evidence="3" type="ORF">A7J50_2259</name>
</gene>
<evidence type="ECO:0000259" key="2">
    <source>
        <dbReference type="Pfam" id="PF03795"/>
    </source>
</evidence>
<dbReference type="Gene3D" id="3.30.70.1060">
    <property type="entry name" value="Dimeric alpha+beta barrel"/>
    <property type="match status" value="1"/>
</dbReference>
<dbReference type="Proteomes" id="UP000077829">
    <property type="component" value="Chromosome"/>
</dbReference>
<dbReference type="AlphaFoldDB" id="A0A172YZL7"/>